<evidence type="ECO:0000256" key="8">
    <source>
        <dbReference type="ARBA" id="ARBA00022598"/>
    </source>
</evidence>
<dbReference type="GO" id="GO:0046656">
    <property type="term" value="P:folic acid biosynthetic process"/>
    <property type="evidence" value="ECO:0007669"/>
    <property type="project" value="UniProtKB-KW"/>
</dbReference>
<dbReference type="GO" id="GO:0005737">
    <property type="term" value="C:cytoplasm"/>
    <property type="evidence" value="ECO:0007669"/>
    <property type="project" value="TreeGrafter"/>
</dbReference>
<keyword evidence="24" id="KW-1185">Reference proteome</keyword>
<dbReference type="InterPro" id="IPR001645">
    <property type="entry name" value="Folylpolyglutamate_synth"/>
</dbReference>
<evidence type="ECO:0000256" key="6">
    <source>
        <dbReference type="ARBA" id="ARBA00013025"/>
    </source>
</evidence>
<dbReference type="PIRSF" id="PIRSF001563">
    <property type="entry name" value="Folylpolyglu_synth"/>
    <property type="match status" value="1"/>
</dbReference>
<comment type="catalytic activity">
    <reaction evidence="19">
        <text>(6R)-5,10-methylenetetrahydrofolyl-(gamma-L-Glu)(n) + L-glutamate + ATP = (6R)-5,10-methylenetetrahydrofolyl-(gamma-L-Glu)(n+1) + ADP + phosphate + H(+)</text>
        <dbReference type="Rhea" id="RHEA:51912"/>
        <dbReference type="Rhea" id="RHEA-COMP:13257"/>
        <dbReference type="Rhea" id="RHEA-COMP:13258"/>
        <dbReference type="ChEBI" id="CHEBI:15378"/>
        <dbReference type="ChEBI" id="CHEBI:29985"/>
        <dbReference type="ChEBI" id="CHEBI:30616"/>
        <dbReference type="ChEBI" id="CHEBI:43474"/>
        <dbReference type="ChEBI" id="CHEBI:136572"/>
        <dbReference type="ChEBI" id="CHEBI:456216"/>
        <dbReference type="EC" id="6.3.2.17"/>
    </reaction>
</comment>
<dbReference type="RefSeq" id="WP_167181407.1">
    <property type="nucleotide sequence ID" value="NZ_JAAONZ010000002.1"/>
</dbReference>
<dbReference type="Gene3D" id="3.40.1190.10">
    <property type="entry name" value="Mur-like, catalytic domain"/>
    <property type="match status" value="1"/>
</dbReference>
<evidence type="ECO:0000256" key="21">
    <source>
        <dbReference type="PIRNR" id="PIRNR001563"/>
    </source>
</evidence>
<dbReference type="GO" id="GO:0008841">
    <property type="term" value="F:dihydrofolate synthase activity"/>
    <property type="evidence" value="ECO:0007669"/>
    <property type="project" value="UniProtKB-EC"/>
</dbReference>
<evidence type="ECO:0000256" key="7">
    <source>
        <dbReference type="ARBA" id="ARBA00019357"/>
    </source>
</evidence>
<evidence type="ECO:0000256" key="14">
    <source>
        <dbReference type="ARBA" id="ARBA00030048"/>
    </source>
</evidence>
<evidence type="ECO:0000256" key="13">
    <source>
        <dbReference type="ARBA" id="ARBA00022909"/>
    </source>
</evidence>
<comment type="caution">
    <text evidence="23">The sequence shown here is derived from an EMBL/GenBank/DDBJ whole genome shotgun (WGS) entry which is preliminary data.</text>
</comment>
<comment type="catalytic activity">
    <reaction evidence="18">
        <text>10-formyltetrahydrofolyl-(gamma-L-Glu)(n) + L-glutamate + ATP = 10-formyltetrahydrofolyl-(gamma-L-Glu)(n+1) + ADP + phosphate + H(+)</text>
        <dbReference type="Rhea" id="RHEA:51904"/>
        <dbReference type="Rhea" id="RHEA-COMP:13088"/>
        <dbReference type="Rhea" id="RHEA-COMP:14300"/>
        <dbReference type="ChEBI" id="CHEBI:15378"/>
        <dbReference type="ChEBI" id="CHEBI:29985"/>
        <dbReference type="ChEBI" id="CHEBI:30616"/>
        <dbReference type="ChEBI" id="CHEBI:43474"/>
        <dbReference type="ChEBI" id="CHEBI:134413"/>
        <dbReference type="ChEBI" id="CHEBI:456216"/>
        <dbReference type="EC" id="6.3.2.17"/>
    </reaction>
</comment>
<dbReference type="EC" id="6.3.2.17" evidence="6"/>
<comment type="pathway">
    <text evidence="3">Cofactor biosynthesis; tetrahydrofolylpolyglutamate biosynthesis.</text>
</comment>
<keyword evidence="11 21" id="KW-0067">ATP-binding</keyword>
<name>A0A9E5MLF2_9GAMM</name>
<evidence type="ECO:0000256" key="4">
    <source>
        <dbReference type="ARBA" id="ARBA00008276"/>
    </source>
</evidence>
<dbReference type="PANTHER" id="PTHR11136">
    <property type="entry name" value="FOLYLPOLYGLUTAMATE SYNTHASE-RELATED"/>
    <property type="match status" value="1"/>
</dbReference>
<dbReference type="InterPro" id="IPR036615">
    <property type="entry name" value="Mur_ligase_C_dom_sf"/>
</dbReference>
<gene>
    <name evidence="23" type="primary">folC</name>
    <name evidence="23" type="ORF">G8770_02350</name>
</gene>
<dbReference type="AlphaFoldDB" id="A0A9E5MLF2"/>
<dbReference type="GO" id="GO:0004326">
    <property type="term" value="F:tetrahydrofolylpolyglutamate synthase activity"/>
    <property type="evidence" value="ECO:0007669"/>
    <property type="project" value="UniProtKB-EC"/>
</dbReference>
<keyword evidence="13" id="KW-0289">Folate biosynthesis</keyword>
<evidence type="ECO:0000256" key="1">
    <source>
        <dbReference type="ARBA" id="ARBA00002714"/>
    </source>
</evidence>
<comment type="catalytic activity">
    <reaction evidence="20">
        <text>7,8-dihydropteroate + L-glutamate + ATP = 7,8-dihydrofolate + ADP + phosphate + H(+)</text>
        <dbReference type="Rhea" id="RHEA:23584"/>
        <dbReference type="ChEBI" id="CHEBI:15378"/>
        <dbReference type="ChEBI" id="CHEBI:17839"/>
        <dbReference type="ChEBI" id="CHEBI:29985"/>
        <dbReference type="ChEBI" id="CHEBI:30616"/>
        <dbReference type="ChEBI" id="CHEBI:43474"/>
        <dbReference type="ChEBI" id="CHEBI:57451"/>
        <dbReference type="ChEBI" id="CHEBI:456216"/>
        <dbReference type="EC" id="6.3.2.12"/>
    </reaction>
</comment>
<dbReference type="EMBL" id="JAAONZ010000002">
    <property type="protein sequence ID" value="NHO64388.1"/>
    <property type="molecule type" value="Genomic_DNA"/>
</dbReference>
<evidence type="ECO:0000256" key="9">
    <source>
        <dbReference type="ARBA" id="ARBA00022723"/>
    </source>
</evidence>
<reference evidence="23" key="1">
    <citation type="submission" date="2020-03" db="EMBL/GenBank/DDBJ databases">
        <authorList>
            <person name="Guo F."/>
        </authorList>
    </citation>
    <scope>NUCLEOTIDE SEQUENCE</scope>
    <source>
        <strain evidence="23">JCM 30134</strain>
    </source>
</reference>
<comment type="function">
    <text evidence="1">Functions in two distinct reactions of the de novo folate biosynthetic pathway. Catalyzes the addition of a glutamate residue to dihydropteroate (7,8-dihydropteroate or H2Pte) to form dihydrofolate (7,8-dihydrofolate monoglutamate or H2Pte-Glu). Also catalyzes successive additions of L-glutamate to tetrahydrofolate or 10-formyltetrahydrofolate or 5,10-methylenetetrahydrofolate, leading to folylpolyglutamate derivatives.</text>
</comment>
<proteinExistence type="inferred from homology"/>
<dbReference type="SUPFAM" id="SSF53244">
    <property type="entry name" value="MurD-like peptide ligases, peptide-binding domain"/>
    <property type="match status" value="1"/>
</dbReference>
<dbReference type="PANTHER" id="PTHR11136:SF0">
    <property type="entry name" value="DIHYDROFOLATE SYNTHETASE-RELATED"/>
    <property type="match status" value="1"/>
</dbReference>
<evidence type="ECO:0000256" key="19">
    <source>
        <dbReference type="ARBA" id="ARBA00049035"/>
    </source>
</evidence>
<comment type="similarity">
    <text evidence="4 21">Belongs to the folylpolyglutamate synthase family.</text>
</comment>
<dbReference type="InterPro" id="IPR004101">
    <property type="entry name" value="Mur_ligase_C"/>
</dbReference>
<keyword evidence="10 21" id="KW-0547">Nucleotide-binding</keyword>
<evidence type="ECO:0000256" key="16">
    <source>
        <dbReference type="ARBA" id="ARBA00032510"/>
    </source>
</evidence>
<evidence type="ECO:0000259" key="22">
    <source>
        <dbReference type="Pfam" id="PF02875"/>
    </source>
</evidence>
<dbReference type="Proteomes" id="UP000787472">
    <property type="component" value="Unassembled WGS sequence"/>
</dbReference>
<dbReference type="GO" id="GO:0005524">
    <property type="term" value="F:ATP binding"/>
    <property type="evidence" value="ECO:0007669"/>
    <property type="project" value="UniProtKB-KW"/>
</dbReference>
<comment type="pathway">
    <text evidence="2">Cofactor biosynthesis; tetrahydrofolate biosynthesis; 7,8-dihydrofolate from 2-amino-4-hydroxy-6-hydroxymethyl-7,8-dihydropteridine diphosphate and 4-aminobenzoate: step 2/2.</text>
</comment>
<dbReference type="SUPFAM" id="SSF53623">
    <property type="entry name" value="MurD-like peptide ligases, catalytic domain"/>
    <property type="match status" value="1"/>
</dbReference>
<evidence type="ECO:0000256" key="2">
    <source>
        <dbReference type="ARBA" id="ARBA00004799"/>
    </source>
</evidence>
<dbReference type="NCBIfam" id="NF008101">
    <property type="entry name" value="PRK10846.1"/>
    <property type="match status" value="1"/>
</dbReference>
<evidence type="ECO:0000313" key="23">
    <source>
        <dbReference type="EMBL" id="NHO64388.1"/>
    </source>
</evidence>
<evidence type="ECO:0000256" key="17">
    <source>
        <dbReference type="ARBA" id="ARBA00047493"/>
    </source>
</evidence>
<comment type="catalytic activity">
    <reaction evidence="17">
        <text>(6S)-5,6,7,8-tetrahydrofolyl-(gamma-L-Glu)(n) + L-glutamate + ATP = (6S)-5,6,7,8-tetrahydrofolyl-(gamma-L-Glu)(n+1) + ADP + phosphate + H(+)</text>
        <dbReference type="Rhea" id="RHEA:10580"/>
        <dbReference type="Rhea" id="RHEA-COMP:14738"/>
        <dbReference type="Rhea" id="RHEA-COMP:14740"/>
        <dbReference type="ChEBI" id="CHEBI:15378"/>
        <dbReference type="ChEBI" id="CHEBI:29985"/>
        <dbReference type="ChEBI" id="CHEBI:30616"/>
        <dbReference type="ChEBI" id="CHEBI:43474"/>
        <dbReference type="ChEBI" id="CHEBI:141005"/>
        <dbReference type="ChEBI" id="CHEBI:456216"/>
        <dbReference type="EC" id="6.3.2.17"/>
    </reaction>
</comment>
<evidence type="ECO:0000256" key="15">
    <source>
        <dbReference type="ARBA" id="ARBA00030592"/>
    </source>
</evidence>
<dbReference type="NCBIfam" id="TIGR01499">
    <property type="entry name" value="folC"/>
    <property type="match status" value="1"/>
</dbReference>
<evidence type="ECO:0000256" key="5">
    <source>
        <dbReference type="ARBA" id="ARBA00013023"/>
    </source>
</evidence>
<protein>
    <recommendedName>
        <fullName evidence="7">Dihydrofolate synthase/folylpolyglutamate synthase</fullName>
        <ecNumber evidence="5">6.3.2.12</ecNumber>
        <ecNumber evidence="6">6.3.2.17</ecNumber>
    </recommendedName>
    <alternativeName>
        <fullName evidence="16">Folylpoly-gamma-glutamate synthetase-dihydrofolate synthetase</fullName>
    </alternativeName>
    <alternativeName>
        <fullName evidence="14">Folylpolyglutamate synthetase</fullName>
    </alternativeName>
    <alternativeName>
        <fullName evidence="15">Tetrahydrofolylpolyglutamate synthase</fullName>
    </alternativeName>
</protein>
<evidence type="ECO:0000256" key="12">
    <source>
        <dbReference type="ARBA" id="ARBA00022842"/>
    </source>
</evidence>
<feature type="domain" description="Mur ligase C-terminal" evidence="22">
    <location>
        <begin position="287"/>
        <end position="409"/>
    </location>
</feature>
<evidence type="ECO:0000256" key="18">
    <source>
        <dbReference type="ARBA" id="ARBA00047808"/>
    </source>
</evidence>
<dbReference type="InterPro" id="IPR036565">
    <property type="entry name" value="Mur-like_cat_sf"/>
</dbReference>
<evidence type="ECO:0000313" key="24">
    <source>
        <dbReference type="Proteomes" id="UP000787472"/>
    </source>
</evidence>
<evidence type="ECO:0000256" key="11">
    <source>
        <dbReference type="ARBA" id="ARBA00022840"/>
    </source>
</evidence>
<dbReference type="Gene3D" id="3.90.190.20">
    <property type="entry name" value="Mur ligase, C-terminal domain"/>
    <property type="match status" value="1"/>
</dbReference>
<accession>A0A9E5MLF2</accession>
<organism evidence="23 24">
    <name type="scientific">Pseudomaricurvus hydrocarbonicus</name>
    <dbReference type="NCBI Taxonomy" id="1470433"/>
    <lineage>
        <taxon>Bacteria</taxon>
        <taxon>Pseudomonadati</taxon>
        <taxon>Pseudomonadota</taxon>
        <taxon>Gammaproteobacteria</taxon>
        <taxon>Cellvibrionales</taxon>
        <taxon>Cellvibrionaceae</taxon>
        <taxon>Pseudomaricurvus</taxon>
    </lineage>
</organism>
<evidence type="ECO:0000256" key="20">
    <source>
        <dbReference type="ARBA" id="ARBA00049161"/>
    </source>
</evidence>
<dbReference type="GO" id="GO:0046872">
    <property type="term" value="F:metal ion binding"/>
    <property type="evidence" value="ECO:0007669"/>
    <property type="project" value="UniProtKB-KW"/>
</dbReference>
<evidence type="ECO:0000256" key="10">
    <source>
        <dbReference type="ARBA" id="ARBA00022741"/>
    </source>
</evidence>
<keyword evidence="12" id="KW-0460">Magnesium</keyword>
<keyword evidence="9" id="KW-0479">Metal-binding</keyword>
<evidence type="ECO:0000256" key="3">
    <source>
        <dbReference type="ARBA" id="ARBA00005150"/>
    </source>
</evidence>
<dbReference type="Pfam" id="PF02875">
    <property type="entry name" value="Mur_ligase_C"/>
    <property type="match status" value="1"/>
</dbReference>
<dbReference type="EC" id="6.3.2.12" evidence="5"/>
<sequence length="423" mass="46015">MRYTELNDWLTWQEKLHSSEIDMGLERVRTVAERMQLLTPDAQVVSVAGTNGKGSCVATLEALCVAQGVSVGAFTSPHLQRYNERIRVGGQTVTDQQICESFERIDQARGDISLTYFEFGTLAAIDIFHQQQVDVMLLEVGLGGRLDAVNIVDADVSIVTSIALDHEEWLGSDINVIGFEKAGIYRPHRWAICADEQAPSSVADYAHDIGAYWVAMGMSLNMTLDPVHKRWSWQGVTEEGGLLQRENLPLPKLPLPSVAAALQGFVLLGKPLPEHLSSLLENLTLSGRAQRVQHGGTHFLLDVAHNPAAAEMLAERLVGETCDGETHCIVAMMADKDRAGVFLALKPLISEWHVAGLPDNSRAASAAQLAQDLEQLGCPSTVHVNVPEAIAYLKGRVAQNDRVVIMGSFFTVAEALSVFGCDA</sequence>
<keyword evidence="8 21" id="KW-0436">Ligase</keyword>